<accession>A0A9W9NMY6</accession>
<reference evidence="1" key="2">
    <citation type="journal article" date="2023" name="IMA Fungus">
        <title>Comparative genomic study of the Penicillium genus elucidates a diverse pangenome and 15 lateral gene transfer events.</title>
        <authorList>
            <person name="Petersen C."/>
            <person name="Sorensen T."/>
            <person name="Nielsen M.R."/>
            <person name="Sondergaard T.E."/>
            <person name="Sorensen J.L."/>
            <person name="Fitzpatrick D.A."/>
            <person name="Frisvad J.C."/>
            <person name="Nielsen K.L."/>
        </authorList>
    </citation>
    <scope>NUCLEOTIDE SEQUENCE</scope>
    <source>
        <strain evidence="1">IBT 23319</strain>
    </source>
</reference>
<reference evidence="1" key="1">
    <citation type="submission" date="2022-11" db="EMBL/GenBank/DDBJ databases">
        <authorList>
            <person name="Petersen C."/>
        </authorList>
    </citation>
    <scope>NUCLEOTIDE SEQUENCE</scope>
    <source>
        <strain evidence="1">IBT 23319</strain>
    </source>
</reference>
<dbReference type="OrthoDB" id="5417858at2759"/>
<proteinExistence type="predicted"/>
<evidence type="ECO:0000313" key="2">
    <source>
        <dbReference type="Proteomes" id="UP001147733"/>
    </source>
</evidence>
<keyword evidence="2" id="KW-1185">Reference proteome</keyword>
<dbReference type="GeneID" id="81388562"/>
<dbReference type="Proteomes" id="UP001147733">
    <property type="component" value="Unassembled WGS sequence"/>
</dbReference>
<name>A0A9W9NMY6_PENCI</name>
<protein>
    <submittedName>
        <fullName evidence="1">Uncharacterized protein</fullName>
    </submittedName>
</protein>
<gene>
    <name evidence="1" type="ORF">N7469_010490</name>
</gene>
<sequence length="144" mass="16414">MQPLDESRKHLDSAVNWQRIALTPHPSRGNIAEGVSGGSCVAIADYFPEISSVGIEAMDALLDPTFVCDKNVKDTLRPKTSRWRETWQQMNYAWDQYDTLYYENCKDEPGAKQVLQQSYLPLKKKFQEATDAYQDVDAYCAQKA</sequence>
<dbReference type="EMBL" id="JAPQKT010000009">
    <property type="protein sequence ID" value="KAJ5221603.1"/>
    <property type="molecule type" value="Genomic_DNA"/>
</dbReference>
<comment type="caution">
    <text evidence="1">The sequence shown here is derived from an EMBL/GenBank/DDBJ whole genome shotgun (WGS) entry which is preliminary data.</text>
</comment>
<dbReference type="AlphaFoldDB" id="A0A9W9NMY6"/>
<dbReference type="RefSeq" id="XP_056496526.1">
    <property type="nucleotide sequence ID" value="XM_056649395.1"/>
</dbReference>
<organism evidence="1 2">
    <name type="scientific">Penicillium citrinum</name>
    <dbReference type="NCBI Taxonomy" id="5077"/>
    <lineage>
        <taxon>Eukaryota</taxon>
        <taxon>Fungi</taxon>
        <taxon>Dikarya</taxon>
        <taxon>Ascomycota</taxon>
        <taxon>Pezizomycotina</taxon>
        <taxon>Eurotiomycetes</taxon>
        <taxon>Eurotiomycetidae</taxon>
        <taxon>Eurotiales</taxon>
        <taxon>Aspergillaceae</taxon>
        <taxon>Penicillium</taxon>
    </lineage>
</organism>
<evidence type="ECO:0000313" key="1">
    <source>
        <dbReference type="EMBL" id="KAJ5221603.1"/>
    </source>
</evidence>